<evidence type="ECO:0000313" key="3">
    <source>
        <dbReference type="EMBL" id="SHF99446.1"/>
    </source>
</evidence>
<organism evidence="3 4">
    <name type="scientific">Pedobacter caeni</name>
    <dbReference type="NCBI Taxonomy" id="288992"/>
    <lineage>
        <taxon>Bacteria</taxon>
        <taxon>Pseudomonadati</taxon>
        <taxon>Bacteroidota</taxon>
        <taxon>Sphingobacteriia</taxon>
        <taxon>Sphingobacteriales</taxon>
        <taxon>Sphingobacteriaceae</taxon>
        <taxon>Pedobacter</taxon>
    </lineage>
</organism>
<dbReference type="Pfam" id="PF18294">
    <property type="entry name" value="Pept_S41_N"/>
    <property type="match status" value="1"/>
</dbReference>
<dbReference type="CDD" id="cd07561">
    <property type="entry name" value="Peptidase_S41_CPP_like"/>
    <property type="match status" value="1"/>
</dbReference>
<dbReference type="InterPro" id="IPR005151">
    <property type="entry name" value="Tail-specific_protease"/>
</dbReference>
<dbReference type="Gene3D" id="2.30.42.10">
    <property type="match status" value="1"/>
</dbReference>
<dbReference type="EMBL" id="FQUQ01000004">
    <property type="protein sequence ID" value="SHF99446.1"/>
    <property type="molecule type" value="Genomic_DNA"/>
</dbReference>
<gene>
    <name evidence="3" type="ORF">SAMN04488522_10484</name>
</gene>
<dbReference type="PANTHER" id="PTHR32060">
    <property type="entry name" value="TAIL-SPECIFIC PROTEASE"/>
    <property type="match status" value="1"/>
</dbReference>
<dbReference type="InterPro" id="IPR029045">
    <property type="entry name" value="ClpP/crotonase-like_dom_sf"/>
</dbReference>
<dbReference type="STRING" id="288992.SAMN04488522_10484"/>
<feature type="domain" description="Tail specific protease" evidence="2">
    <location>
        <begin position="172"/>
        <end position="400"/>
    </location>
</feature>
<dbReference type="GO" id="GO:0007165">
    <property type="term" value="P:signal transduction"/>
    <property type="evidence" value="ECO:0007669"/>
    <property type="project" value="TreeGrafter"/>
</dbReference>
<keyword evidence="1" id="KW-0472">Membrane</keyword>
<dbReference type="GO" id="GO:0008236">
    <property type="term" value="F:serine-type peptidase activity"/>
    <property type="evidence" value="ECO:0007669"/>
    <property type="project" value="InterPro"/>
</dbReference>
<keyword evidence="3" id="KW-0378">Hydrolase</keyword>
<keyword evidence="1" id="KW-0812">Transmembrane</keyword>
<dbReference type="GO" id="GO:0006508">
    <property type="term" value="P:proteolysis"/>
    <property type="evidence" value="ECO:0007669"/>
    <property type="project" value="UniProtKB-KW"/>
</dbReference>
<dbReference type="OrthoDB" id="7168509at2"/>
<dbReference type="Proteomes" id="UP000184287">
    <property type="component" value="Unassembled WGS sequence"/>
</dbReference>
<proteinExistence type="predicted"/>
<keyword evidence="4" id="KW-1185">Reference proteome</keyword>
<dbReference type="AlphaFoldDB" id="A0A1M5G6U3"/>
<dbReference type="GO" id="GO:0004175">
    <property type="term" value="F:endopeptidase activity"/>
    <property type="evidence" value="ECO:0007669"/>
    <property type="project" value="TreeGrafter"/>
</dbReference>
<feature type="transmembrane region" description="Helical" evidence="1">
    <location>
        <begin position="12"/>
        <end position="29"/>
    </location>
</feature>
<name>A0A1M5G6U3_9SPHI</name>
<dbReference type="GO" id="GO:0030288">
    <property type="term" value="C:outer membrane-bounded periplasmic space"/>
    <property type="evidence" value="ECO:0007669"/>
    <property type="project" value="TreeGrafter"/>
</dbReference>
<keyword evidence="1" id="KW-1133">Transmembrane helix</keyword>
<reference evidence="4" key="1">
    <citation type="submission" date="2016-11" db="EMBL/GenBank/DDBJ databases">
        <authorList>
            <person name="Varghese N."/>
            <person name="Submissions S."/>
        </authorList>
    </citation>
    <scope>NUCLEOTIDE SEQUENCE [LARGE SCALE GENOMIC DNA]</scope>
    <source>
        <strain evidence="4">DSM 16990</strain>
    </source>
</reference>
<sequence>MEIQHCRGHQLIKLLISGFCIGLIMISGACKKDNVKKEYPQGSNEQINTWILDSLSRYYYWADELPKKPDLAQQPTTFFNAVRNTNDRFSQLYLPNQAGAPSSRSLYGFDYAVIPEASVQRTFGLIKCVLKGSPAERYGLKRGMYISKINGKSFSSSNVAALDQELLTGRNTKLTLAELKDGTYTDQPELNMLAGLTFDQPAIHEVIERDGKKIGYIYIDGFSAGLSRILLSVFAGFKSSGVSDLIIDLRYNSGGDVSEAAGLCAMIAPGINYHTDFITYKGNRNGGQRKESIGAAATFDKRVDFNSLLQNNLSMNRVFVLATGATASASEVLINNLKPYMQVKVIGEKTMGKDEASFLIRDERIPKQVDWEMYPIIYKLFNAQGQGGYHNGILPDLELSELSVLPLVPFGNVNDALLSKALNQISSQKTVNQKLSSLNEPKSIPQNRVVLSDSHLSKARESIVLTHR</sequence>
<dbReference type="PROSITE" id="PS51257">
    <property type="entry name" value="PROKAR_LIPOPROTEIN"/>
    <property type="match status" value="1"/>
</dbReference>
<evidence type="ECO:0000256" key="1">
    <source>
        <dbReference type="SAM" id="Phobius"/>
    </source>
</evidence>
<dbReference type="SUPFAM" id="SSF52096">
    <property type="entry name" value="ClpP/crotonase"/>
    <property type="match status" value="1"/>
</dbReference>
<protein>
    <submittedName>
        <fullName evidence="3">C-terminal processing protease CtpA/Prc, contains a PDZ domain</fullName>
    </submittedName>
</protein>
<dbReference type="RefSeq" id="WP_084529100.1">
    <property type="nucleotide sequence ID" value="NZ_FQUQ01000004.1"/>
</dbReference>
<evidence type="ECO:0000313" key="4">
    <source>
        <dbReference type="Proteomes" id="UP000184287"/>
    </source>
</evidence>
<dbReference type="Gene3D" id="3.30.750.170">
    <property type="match status" value="1"/>
</dbReference>
<dbReference type="Gene3D" id="3.90.226.10">
    <property type="entry name" value="2-enoyl-CoA Hydratase, Chain A, domain 1"/>
    <property type="match status" value="1"/>
</dbReference>
<dbReference type="InterPro" id="IPR041613">
    <property type="entry name" value="Pept_S41_N"/>
</dbReference>
<dbReference type="Pfam" id="PF03572">
    <property type="entry name" value="Peptidase_S41"/>
    <property type="match status" value="1"/>
</dbReference>
<keyword evidence="3" id="KW-0645">Protease</keyword>
<dbReference type="SUPFAM" id="SSF50156">
    <property type="entry name" value="PDZ domain-like"/>
    <property type="match status" value="1"/>
</dbReference>
<dbReference type="PANTHER" id="PTHR32060:SF30">
    <property type="entry name" value="CARBOXY-TERMINAL PROCESSING PROTEASE CTPA"/>
    <property type="match status" value="1"/>
</dbReference>
<dbReference type="SMART" id="SM00245">
    <property type="entry name" value="TSPc"/>
    <property type="match status" value="1"/>
</dbReference>
<accession>A0A1M5G6U3</accession>
<evidence type="ECO:0000259" key="2">
    <source>
        <dbReference type="SMART" id="SM00245"/>
    </source>
</evidence>
<dbReference type="InterPro" id="IPR036034">
    <property type="entry name" value="PDZ_sf"/>
</dbReference>